<dbReference type="RefSeq" id="WP_340518881.1">
    <property type="nucleotide sequence ID" value="NZ_JBBLXS010000147.1"/>
</dbReference>
<dbReference type="Proteomes" id="UP001384579">
    <property type="component" value="Unassembled WGS sequence"/>
</dbReference>
<proteinExistence type="predicted"/>
<accession>A0ABU8YMW7</accession>
<sequence length="51" mass="5624">MNQEFLNSIESKYPLGKLIYGKVATLPGSYLRSPTSADRPTVIILSKGDRP</sequence>
<evidence type="ECO:0000313" key="2">
    <source>
        <dbReference type="Proteomes" id="UP001384579"/>
    </source>
</evidence>
<evidence type="ECO:0000313" key="1">
    <source>
        <dbReference type="EMBL" id="MEK0185754.1"/>
    </source>
</evidence>
<gene>
    <name evidence="1" type="ORF">WMG39_13000</name>
</gene>
<keyword evidence="2" id="KW-1185">Reference proteome</keyword>
<organism evidence="1 2">
    <name type="scientific">Microcoleus anatoxicus PTRS2</name>
    <dbReference type="NCBI Taxonomy" id="2705321"/>
    <lineage>
        <taxon>Bacteria</taxon>
        <taxon>Bacillati</taxon>
        <taxon>Cyanobacteriota</taxon>
        <taxon>Cyanophyceae</taxon>
        <taxon>Oscillatoriophycideae</taxon>
        <taxon>Oscillatoriales</taxon>
        <taxon>Microcoleaceae</taxon>
        <taxon>Microcoleus</taxon>
        <taxon>Microcoleus anatoxicus</taxon>
    </lineage>
</organism>
<protein>
    <submittedName>
        <fullName evidence="1">Uncharacterized protein</fullName>
    </submittedName>
</protein>
<comment type="caution">
    <text evidence="1">The sequence shown here is derived from an EMBL/GenBank/DDBJ whole genome shotgun (WGS) entry which is preliminary data.</text>
</comment>
<name>A0ABU8YMW7_9CYAN</name>
<reference evidence="1 2" key="1">
    <citation type="journal article" date="2020" name="Harmful Algae">
        <title>Molecular and morphological characterization of a novel dihydroanatoxin-a producing Microcoleus species (cyanobacteria) from the Russian River, California, USA.</title>
        <authorList>
            <person name="Conklin K.Y."/>
            <person name="Stancheva R."/>
            <person name="Otten T.G."/>
            <person name="Fadness R."/>
            <person name="Boyer G.L."/>
            <person name="Read B."/>
            <person name="Zhang X."/>
            <person name="Sheath R.G."/>
        </authorList>
    </citation>
    <scope>NUCLEOTIDE SEQUENCE [LARGE SCALE GENOMIC DNA]</scope>
    <source>
        <strain evidence="1 2">PTRS2</strain>
    </source>
</reference>
<dbReference type="EMBL" id="JBBLXS010000147">
    <property type="protein sequence ID" value="MEK0185754.1"/>
    <property type="molecule type" value="Genomic_DNA"/>
</dbReference>